<dbReference type="SMART" id="SM00530">
    <property type="entry name" value="HTH_XRE"/>
    <property type="match status" value="1"/>
</dbReference>
<keyword evidence="6" id="KW-1185">Reference proteome</keyword>
<dbReference type="PROSITE" id="PS50943">
    <property type="entry name" value="HTH_CROC1"/>
    <property type="match status" value="1"/>
</dbReference>
<dbReference type="Gene3D" id="1.10.260.40">
    <property type="entry name" value="lambda repressor-like DNA-binding domains"/>
    <property type="match status" value="1"/>
</dbReference>
<keyword evidence="1" id="KW-0805">Transcription regulation</keyword>
<evidence type="ECO:0000256" key="1">
    <source>
        <dbReference type="ARBA" id="ARBA00023015"/>
    </source>
</evidence>
<dbReference type="GO" id="GO:0003700">
    <property type="term" value="F:DNA-binding transcription factor activity"/>
    <property type="evidence" value="ECO:0007669"/>
    <property type="project" value="TreeGrafter"/>
</dbReference>
<dbReference type="Proteomes" id="UP000706333">
    <property type="component" value="Unassembled WGS sequence"/>
</dbReference>
<comment type="caution">
    <text evidence="5">The sequence shown here is derived from an EMBL/GenBank/DDBJ whole genome shotgun (WGS) entry which is preliminary data.</text>
</comment>
<evidence type="ECO:0000313" key="5">
    <source>
        <dbReference type="EMBL" id="MBK5925820.1"/>
    </source>
</evidence>
<reference evidence="5" key="2">
    <citation type="journal article" date="2020" name="Microorganisms">
        <title>Osmotic Adaptation and Compatible Solute Biosynthesis of Phototrophic Bacteria as Revealed from Genome Analyses.</title>
        <authorList>
            <person name="Imhoff J.F."/>
            <person name="Rahn T."/>
            <person name="Kunzel S."/>
            <person name="Keller A."/>
            <person name="Neulinger S.C."/>
        </authorList>
    </citation>
    <scope>NUCLEOTIDE SEQUENCE</scope>
    <source>
        <strain evidence="5">LMG 28126</strain>
    </source>
</reference>
<dbReference type="InterPro" id="IPR001387">
    <property type="entry name" value="Cro/C1-type_HTH"/>
</dbReference>
<dbReference type="EMBL" id="NHSD01000026">
    <property type="protein sequence ID" value="MBK5925820.1"/>
    <property type="molecule type" value="Genomic_DNA"/>
</dbReference>
<gene>
    <name evidence="5" type="ORF">CCR87_00355</name>
</gene>
<evidence type="ECO:0000256" key="3">
    <source>
        <dbReference type="ARBA" id="ARBA00023163"/>
    </source>
</evidence>
<dbReference type="Pfam" id="PF01381">
    <property type="entry name" value="HTH_3"/>
    <property type="match status" value="1"/>
</dbReference>
<dbReference type="InterPro" id="IPR018653">
    <property type="entry name" value="ScfR_C"/>
</dbReference>
<keyword evidence="2" id="KW-0238">DNA-binding</keyword>
<dbReference type="GO" id="GO:0005829">
    <property type="term" value="C:cytosol"/>
    <property type="evidence" value="ECO:0007669"/>
    <property type="project" value="TreeGrafter"/>
</dbReference>
<dbReference type="RefSeq" id="WP_201155355.1">
    <property type="nucleotide sequence ID" value="NZ_NHSD01000026.1"/>
</dbReference>
<dbReference type="InterPro" id="IPR010982">
    <property type="entry name" value="Lambda_DNA-bd_dom_sf"/>
</dbReference>
<dbReference type="CDD" id="cd00093">
    <property type="entry name" value="HTH_XRE"/>
    <property type="match status" value="1"/>
</dbReference>
<dbReference type="InterPro" id="IPR050807">
    <property type="entry name" value="TransReg_Diox_bact_type"/>
</dbReference>
<dbReference type="SUPFAM" id="SSF47413">
    <property type="entry name" value="lambda repressor-like DNA-binding domains"/>
    <property type="match status" value="1"/>
</dbReference>
<dbReference type="Pfam" id="PF09856">
    <property type="entry name" value="ScfRs"/>
    <property type="match status" value="1"/>
</dbReference>
<dbReference type="PANTHER" id="PTHR46797:SF23">
    <property type="entry name" value="HTH-TYPE TRANSCRIPTIONAL REGULATOR SUTR"/>
    <property type="match status" value="1"/>
</dbReference>
<proteinExistence type="predicted"/>
<dbReference type="GO" id="GO:0003677">
    <property type="term" value="F:DNA binding"/>
    <property type="evidence" value="ECO:0007669"/>
    <property type="project" value="UniProtKB-KW"/>
</dbReference>
<protein>
    <submittedName>
        <fullName evidence="5">XRE family transcriptional regulator</fullName>
    </submittedName>
</protein>
<dbReference type="AlphaFoldDB" id="A0A934TDZ4"/>
<dbReference type="PANTHER" id="PTHR46797">
    <property type="entry name" value="HTH-TYPE TRANSCRIPTIONAL REGULATOR"/>
    <property type="match status" value="1"/>
</dbReference>
<accession>A0A934TDZ4</accession>
<keyword evidence="3" id="KW-0804">Transcription</keyword>
<name>A0A934TDZ4_9RHOB</name>
<evidence type="ECO:0000313" key="6">
    <source>
        <dbReference type="Proteomes" id="UP000706333"/>
    </source>
</evidence>
<feature type="domain" description="HTH cro/C1-type" evidence="4">
    <location>
        <begin position="11"/>
        <end position="65"/>
    </location>
</feature>
<reference evidence="5" key="1">
    <citation type="submission" date="2017-05" db="EMBL/GenBank/DDBJ databases">
        <authorList>
            <person name="Imhoff J.F."/>
            <person name="Rahn T."/>
            <person name="Kuenzel S."/>
            <person name="Neulinger S.C."/>
        </authorList>
    </citation>
    <scope>NUCLEOTIDE SEQUENCE</scope>
    <source>
        <strain evidence="5">LMG 28126</strain>
    </source>
</reference>
<evidence type="ECO:0000256" key="2">
    <source>
        <dbReference type="ARBA" id="ARBA00023125"/>
    </source>
</evidence>
<organism evidence="5 6">
    <name type="scientific">Rhodobaculum claviforme</name>
    <dbReference type="NCBI Taxonomy" id="1549854"/>
    <lineage>
        <taxon>Bacteria</taxon>
        <taxon>Pseudomonadati</taxon>
        <taxon>Pseudomonadota</taxon>
        <taxon>Alphaproteobacteria</taxon>
        <taxon>Rhodobacterales</taxon>
        <taxon>Paracoccaceae</taxon>
        <taxon>Rhodobaculum</taxon>
    </lineage>
</organism>
<evidence type="ECO:0000259" key="4">
    <source>
        <dbReference type="PROSITE" id="PS50943"/>
    </source>
</evidence>
<sequence>MPRTALTGSHIRARRTVLGLSQAALARRVGISASYLNLIEHNRRRVGGGLLVGIAEALGVSAASLREGAEAGLLETLREAAAGTPADAAAVPEADRAEEFAGRFPGWAALTAGQARRLAALERSVERLTDRMTHDPHLSAALHELLSVAAALRSTATILADTEDLSPDWRARFLNNLERDSQRLAEGAQALVGYLDTAEPEESGLAAPQEELEAWLDARGWHLPELEDGDPAAVEALVEGAAALASASARALARAHLVRAQGDAVALPLGRLRAALAVHGPDPAALVGALGMAGDVARLFRRLAALPAGFAGMPRVGLVICDGSGTLTFRRPVPGFGLPRFGAACPLWPLFQALARPDQPLRVTVETAGRLPQRFETFAVCRPVVPAGFGVPAVLEAAMLILPAPAVDTAPQPVGTSCRICPRPHCPARREPALVA</sequence>